<proteinExistence type="predicted"/>
<dbReference type="OrthoDB" id="4140785at2"/>
<reference evidence="3 4" key="1">
    <citation type="submission" date="2019-03" db="EMBL/GenBank/DDBJ databases">
        <title>Genomic Encyclopedia of Type Strains, Phase IV (KMG-IV): sequencing the most valuable type-strain genomes for metagenomic binning, comparative biology and taxonomic classification.</title>
        <authorList>
            <person name="Goeker M."/>
        </authorList>
    </citation>
    <scope>NUCLEOTIDE SEQUENCE [LARGE SCALE GENOMIC DNA]</scope>
    <source>
        <strain evidence="3 4">DSM 45361</strain>
    </source>
</reference>
<keyword evidence="4" id="KW-1185">Reference proteome</keyword>
<dbReference type="EMBL" id="SNXZ01000001">
    <property type="protein sequence ID" value="TDQ05494.1"/>
    <property type="molecule type" value="Genomic_DNA"/>
</dbReference>
<evidence type="ECO:0000313" key="4">
    <source>
        <dbReference type="Proteomes" id="UP000295444"/>
    </source>
</evidence>
<dbReference type="RefSeq" id="WP_133848235.1">
    <property type="nucleotide sequence ID" value="NZ_SNXZ01000001.1"/>
</dbReference>
<gene>
    <name evidence="3" type="ORF">EV186_1011465</name>
</gene>
<evidence type="ECO:0000313" key="3">
    <source>
        <dbReference type="EMBL" id="TDQ05494.1"/>
    </source>
</evidence>
<organism evidence="3 4">
    <name type="scientific">Labedaea rhizosphaerae</name>
    <dbReference type="NCBI Taxonomy" id="598644"/>
    <lineage>
        <taxon>Bacteria</taxon>
        <taxon>Bacillati</taxon>
        <taxon>Actinomycetota</taxon>
        <taxon>Actinomycetes</taxon>
        <taxon>Pseudonocardiales</taxon>
        <taxon>Pseudonocardiaceae</taxon>
        <taxon>Labedaea</taxon>
    </lineage>
</organism>
<feature type="coiled-coil region" evidence="1">
    <location>
        <begin position="98"/>
        <end position="125"/>
    </location>
</feature>
<comment type="caution">
    <text evidence="3">The sequence shown here is derived from an EMBL/GenBank/DDBJ whole genome shotgun (WGS) entry which is preliminary data.</text>
</comment>
<protein>
    <recommendedName>
        <fullName evidence="5">PPE family protein</fullName>
    </recommendedName>
</protein>
<sequence>MRGPYRGLGFDPTPGDLDSVTQTAAQFTTAAEQLAAAEPAVRKALAAGEQWHGAGSEAFRRHLSGVPESLAARPASLRAAATVLEEWAQTLSTNKRRAEDLDRAALAVRRDLDAARDDLQEKQNTLDLAATPTATASASVEVTAAAKRVADLEGRLATVLGQARDLERTHRLAADQVAAQLTGEPAERDNAAFGRSLGDALRRGSGLAGSLATAFGGRARRPESVPTGAASALASALGGGRP</sequence>
<dbReference type="Proteomes" id="UP000295444">
    <property type="component" value="Unassembled WGS sequence"/>
</dbReference>
<evidence type="ECO:0008006" key="5">
    <source>
        <dbReference type="Google" id="ProtNLM"/>
    </source>
</evidence>
<feature type="region of interest" description="Disordered" evidence="2">
    <location>
        <begin position="215"/>
        <end position="242"/>
    </location>
</feature>
<name>A0A4R6SNB3_LABRH</name>
<evidence type="ECO:0000256" key="1">
    <source>
        <dbReference type="SAM" id="Coils"/>
    </source>
</evidence>
<accession>A0A4R6SNB3</accession>
<evidence type="ECO:0000256" key="2">
    <source>
        <dbReference type="SAM" id="MobiDB-lite"/>
    </source>
</evidence>
<dbReference type="AlphaFoldDB" id="A0A4R6SNB3"/>
<dbReference type="Gene3D" id="1.20.58.60">
    <property type="match status" value="1"/>
</dbReference>
<keyword evidence="1" id="KW-0175">Coiled coil</keyword>